<feature type="compositionally biased region" description="Low complexity" evidence="1">
    <location>
        <begin position="158"/>
        <end position="167"/>
    </location>
</feature>
<dbReference type="Proteomes" id="UP000799436">
    <property type="component" value="Unassembled WGS sequence"/>
</dbReference>
<dbReference type="EMBL" id="ML995877">
    <property type="protein sequence ID" value="KAF2766130.1"/>
    <property type="molecule type" value="Genomic_DNA"/>
</dbReference>
<evidence type="ECO:0000256" key="1">
    <source>
        <dbReference type="SAM" id="MobiDB-lite"/>
    </source>
</evidence>
<keyword evidence="3" id="KW-1185">Reference proteome</keyword>
<evidence type="ECO:0000313" key="3">
    <source>
        <dbReference type="Proteomes" id="UP000799436"/>
    </source>
</evidence>
<sequence>MCLTKAAQHALDKRSLGSSCRVSTSAPCVPLTLIRLATRILQTPKPQSSKLPSFCKGARNENNTSHPHQHPNKNTHPPTMATLRMTTAVRRSQHSFHTTQRHHHHHHNNNNNNNNNLRQHFSSSPLHQALMPSPLESTESTKTSSDATSSKKKETRDSSASASSASKKNGEEAKSSSDASYGETGGARDGEGGRGE</sequence>
<protein>
    <submittedName>
        <fullName evidence="2">Uncharacterized protein</fullName>
    </submittedName>
</protein>
<gene>
    <name evidence="2" type="ORF">EJ03DRAFT_377264</name>
</gene>
<feature type="compositionally biased region" description="Basic residues" evidence="1">
    <location>
        <begin position="91"/>
        <end position="108"/>
    </location>
</feature>
<reference evidence="2" key="1">
    <citation type="journal article" date="2020" name="Stud. Mycol.">
        <title>101 Dothideomycetes genomes: a test case for predicting lifestyles and emergence of pathogens.</title>
        <authorList>
            <person name="Haridas S."/>
            <person name="Albert R."/>
            <person name="Binder M."/>
            <person name="Bloem J."/>
            <person name="Labutti K."/>
            <person name="Salamov A."/>
            <person name="Andreopoulos B."/>
            <person name="Baker S."/>
            <person name="Barry K."/>
            <person name="Bills G."/>
            <person name="Bluhm B."/>
            <person name="Cannon C."/>
            <person name="Castanera R."/>
            <person name="Culley D."/>
            <person name="Daum C."/>
            <person name="Ezra D."/>
            <person name="Gonzalez J."/>
            <person name="Henrissat B."/>
            <person name="Kuo A."/>
            <person name="Liang C."/>
            <person name="Lipzen A."/>
            <person name="Lutzoni F."/>
            <person name="Magnuson J."/>
            <person name="Mondo S."/>
            <person name="Nolan M."/>
            <person name="Ohm R."/>
            <person name="Pangilinan J."/>
            <person name="Park H.-J."/>
            <person name="Ramirez L."/>
            <person name="Alfaro M."/>
            <person name="Sun H."/>
            <person name="Tritt A."/>
            <person name="Yoshinaga Y."/>
            <person name="Zwiers L.-H."/>
            <person name="Turgeon B."/>
            <person name="Goodwin S."/>
            <person name="Spatafora J."/>
            <person name="Crous P."/>
            <person name="Grigoriev I."/>
        </authorList>
    </citation>
    <scope>NUCLEOTIDE SEQUENCE</scope>
    <source>
        <strain evidence="2">CBS 116005</strain>
    </source>
</reference>
<feature type="compositionally biased region" description="Basic and acidic residues" evidence="1">
    <location>
        <begin position="186"/>
        <end position="196"/>
    </location>
</feature>
<proteinExistence type="predicted"/>
<dbReference type="AlphaFoldDB" id="A0A6G1L0B1"/>
<feature type="region of interest" description="Disordered" evidence="1">
    <location>
        <begin position="44"/>
        <end position="196"/>
    </location>
</feature>
<organism evidence="2 3">
    <name type="scientific">Teratosphaeria nubilosa</name>
    <dbReference type="NCBI Taxonomy" id="161662"/>
    <lineage>
        <taxon>Eukaryota</taxon>
        <taxon>Fungi</taxon>
        <taxon>Dikarya</taxon>
        <taxon>Ascomycota</taxon>
        <taxon>Pezizomycotina</taxon>
        <taxon>Dothideomycetes</taxon>
        <taxon>Dothideomycetidae</taxon>
        <taxon>Mycosphaerellales</taxon>
        <taxon>Teratosphaeriaceae</taxon>
        <taxon>Teratosphaeria</taxon>
    </lineage>
</organism>
<evidence type="ECO:0000313" key="2">
    <source>
        <dbReference type="EMBL" id="KAF2766130.1"/>
    </source>
</evidence>
<feature type="compositionally biased region" description="Polar residues" evidence="1">
    <location>
        <begin position="117"/>
        <end position="126"/>
    </location>
</feature>
<accession>A0A6G1L0B1</accession>
<feature type="compositionally biased region" description="Low complexity" evidence="1">
    <location>
        <begin position="136"/>
        <end position="148"/>
    </location>
</feature>
<name>A0A6G1L0B1_9PEZI</name>